<evidence type="ECO:0000256" key="3">
    <source>
        <dbReference type="ARBA" id="ARBA00022840"/>
    </source>
</evidence>
<dbReference type="Proteomes" id="UP000655044">
    <property type="component" value="Unassembled WGS sequence"/>
</dbReference>
<evidence type="ECO:0000256" key="1">
    <source>
        <dbReference type="ARBA" id="ARBA00022598"/>
    </source>
</evidence>
<dbReference type="GO" id="GO:0016874">
    <property type="term" value="F:ligase activity"/>
    <property type="evidence" value="ECO:0007669"/>
    <property type="project" value="UniProtKB-KW"/>
</dbReference>
<dbReference type="EMBL" id="BOOI01000046">
    <property type="protein sequence ID" value="GIH86378.1"/>
    <property type="molecule type" value="Genomic_DNA"/>
</dbReference>
<dbReference type="PROSITE" id="PS50975">
    <property type="entry name" value="ATP_GRASP"/>
    <property type="match status" value="1"/>
</dbReference>
<gene>
    <name evidence="6" type="ORF">Pro02_47860</name>
</gene>
<keyword evidence="7" id="KW-1185">Reference proteome</keyword>
<dbReference type="InterPro" id="IPR011761">
    <property type="entry name" value="ATP-grasp"/>
</dbReference>
<keyword evidence="3 4" id="KW-0067">ATP-binding</keyword>
<dbReference type="PANTHER" id="PTHR43585">
    <property type="entry name" value="FUMIPYRROLE BIOSYNTHESIS PROTEIN C"/>
    <property type="match status" value="1"/>
</dbReference>
<organism evidence="6 7">
    <name type="scientific">Planobispora rosea</name>
    <dbReference type="NCBI Taxonomy" id="35762"/>
    <lineage>
        <taxon>Bacteria</taxon>
        <taxon>Bacillati</taxon>
        <taxon>Actinomycetota</taxon>
        <taxon>Actinomycetes</taxon>
        <taxon>Streptosporangiales</taxon>
        <taxon>Streptosporangiaceae</taxon>
        <taxon>Planobispora</taxon>
    </lineage>
</organism>
<evidence type="ECO:0000256" key="4">
    <source>
        <dbReference type="PROSITE-ProRule" id="PRU00409"/>
    </source>
</evidence>
<name>A0A8J3S3D0_PLARO</name>
<dbReference type="AlphaFoldDB" id="A0A8J3S3D0"/>
<dbReference type="Gene3D" id="3.30.1490.20">
    <property type="entry name" value="ATP-grasp fold, A domain"/>
    <property type="match status" value="1"/>
</dbReference>
<dbReference type="SUPFAM" id="SSF56059">
    <property type="entry name" value="Glutathione synthetase ATP-binding domain-like"/>
    <property type="match status" value="1"/>
</dbReference>
<reference evidence="6" key="1">
    <citation type="submission" date="2021-01" db="EMBL/GenBank/DDBJ databases">
        <title>Whole genome shotgun sequence of Planobispora rosea NBRC 15558.</title>
        <authorList>
            <person name="Komaki H."/>
            <person name="Tamura T."/>
        </authorList>
    </citation>
    <scope>NUCLEOTIDE SEQUENCE</scope>
    <source>
        <strain evidence="6">NBRC 15558</strain>
    </source>
</reference>
<dbReference type="GO" id="GO:0046872">
    <property type="term" value="F:metal ion binding"/>
    <property type="evidence" value="ECO:0007669"/>
    <property type="project" value="InterPro"/>
</dbReference>
<comment type="caution">
    <text evidence="6">The sequence shown here is derived from an EMBL/GenBank/DDBJ whole genome shotgun (WGS) entry which is preliminary data.</text>
</comment>
<evidence type="ECO:0000313" key="7">
    <source>
        <dbReference type="Proteomes" id="UP000655044"/>
    </source>
</evidence>
<protein>
    <recommendedName>
        <fullName evidence="5">ATP-grasp domain-containing protein</fullName>
    </recommendedName>
</protein>
<sequence length="437" mass="45436">MNFRFLDRLGPNQLGPVSASRRPEAVVAREAAPVLLLGGLRGPRARIEPLLAALAATGPVLAVDHLAERDGTPAEPLTWQRLYLSGGGQVPHLSAFQVLRVLRAQSRPVAGALTWDERLVGLTAEVAEQLHRPSYGRMAAAAAASDLGRIRALLAGRGCALVRAQVAEDLEQALAAAARLGYPVTIRPGHGGGAWRADEPVDVVLAVQAAAEAVVVEAGAAEQVLTAICASQHGQHQILALVRAELAYAPRALVCSQMVDAGDELRTAPALVHLAEQALTAVGVGDGITRLQVRLDAHGRPVLAGLAAGLGPGDERQLVRLATGLDLVAEAAAIARGQGAHLPEVQARCAAAGYVHALAPGRITRLAVADRLAGMTGVQHLGWDVTEGQEIGYAAGQLPPRLARMIVTGRAPDQCAQLLARLRAGLRVEMTAAQVPA</sequence>
<evidence type="ECO:0000259" key="5">
    <source>
        <dbReference type="PROSITE" id="PS50975"/>
    </source>
</evidence>
<keyword evidence="1" id="KW-0436">Ligase</keyword>
<dbReference type="InterPro" id="IPR013815">
    <property type="entry name" value="ATP_grasp_subdomain_1"/>
</dbReference>
<proteinExistence type="predicted"/>
<dbReference type="PANTHER" id="PTHR43585:SF2">
    <property type="entry name" value="ATP-GRASP ENZYME FSQD"/>
    <property type="match status" value="1"/>
</dbReference>
<dbReference type="RefSeq" id="WP_189242958.1">
    <property type="nucleotide sequence ID" value="NZ_BMQP01000026.1"/>
</dbReference>
<dbReference type="Gene3D" id="3.30.470.20">
    <property type="entry name" value="ATP-grasp fold, B domain"/>
    <property type="match status" value="1"/>
</dbReference>
<feature type="domain" description="ATP-grasp" evidence="5">
    <location>
        <begin position="151"/>
        <end position="336"/>
    </location>
</feature>
<dbReference type="GO" id="GO:0005524">
    <property type="term" value="F:ATP binding"/>
    <property type="evidence" value="ECO:0007669"/>
    <property type="project" value="UniProtKB-UniRule"/>
</dbReference>
<keyword evidence="2 4" id="KW-0547">Nucleotide-binding</keyword>
<evidence type="ECO:0000256" key="2">
    <source>
        <dbReference type="ARBA" id="ARBA00022741"/>
    </source>
</evidence>
<accession>A0A8J3S3D0</accession>
<dbReference type="InterPro" id="IPR052032">
    <property type="entry name" value="ATP-dep_AA_Ligase"/>
</dbReference>
<evidence type="ECO:0000313" key="6">
    <source>
        <dbReference type="EMBL" id="GIH86378.1"/>
    </source>
</evidence>